<dbReference type="Gene3D" id="3.50.50.60">
    <property type="entry name" value="FAD/NAD(P)-binding domain"/>
    <property type="match status" value="1"/>
</dbReference>
<keyword evidence="4" id="KW-0319">Glycerol metabolism</keyword>
<dbReference type="Pfam" id="PF01266">
    <property type="entry name" value="DAO"/>
    <property type="match status" value="1"/>
</dbReference>
<comment type="cofactor">
    <cofactor evidence="1">
        <name>FAD</name>
        <dbReference type="ChEBI" id="CHEBI:57692"/>
    </cofactor>
</comment>
<dbReference type="Gene3D" id="3.30.9.10">
    <property type="entry name" value="D-Amino Acid Oxidase, subunit A, domain 2"/>
    <property type="match status" value="1"/>
</dbReference>
<dbReference type="OrthoDB" id="9766796at2"/>
<evidence type="ECO:0000256" key="2">
    <source>
        <dbReference type="ARBA" id="ARBA00007330"/>
    </source>
</evidence>
<dbReference type="GO" id="GO:0004368">
    <property type="term" value="F:glycerol-3-phosphate dehydrogenase (quinone) activity"/>
    <property type="evidence" value="ECO:0007669"/>
    <property type="project" value="InterPro"/>
</dbReference>
<protein>
    <submittedName>
        <fullName evidence="9">Glycerol-3-phosphate dehydrogenase</fullName>
    </submittedName>
</protein>
<dbReference type="GO" id="GO:0046168">
    <property type="term" value="P:glycerol-3-phosphate catabolic process"/>
    <property type="evidence" value="ECO:0007669"/>
    <property type="project" value="TreeGrafter"/>
</dbReference>
<evidence type="ECO:0000259" key="8">
    <source>
        <dbReference type="Pfam" id="PF16901"/>
    </source>
</evidence>
<comment type="similarity">
    <text evidence="2">Belongs to the FAD-dependent glycerol-3-phosphate dehydrogenase family.</text>
</comment>
<evidence type="ECO:0000256" key="3">
    <source>
        <dbReference type="ARBA" id="ARBA00022630"/>
    </source>
</evidence>
<dbReference type="eggNOG" id="COG0578">
    <property type="taxonomic scope" value="Bacteria"/>
</dbReference>
<dbReference type="KEGG" id="dbr:Deba_1506"/>
<dbReference type="SUPFAM" id="SSF54373">
    <property type="entry name" value="FAD-linked reductases, C-terminal domain"/>
    <property type="match status" value="1"/>
</dbReference>
<dbReference type="STRING" id="644282.Deba_1506"/>
<proteinExistence type="inferred from homology"/>
<keyword evidence="6" id="KW-0560">Oxidoreductase</keyword>
<evidence type="ECO:0000313" key="10">
    <source>
        <dbReference type="Proteomes" id="UP000009047"/>
    </source>
</evidence>
<feature type="domain" description="Alpha-glycerophosphate oxidase C-terminal" evidence="8">
    <location>
        <begin position="409"/>
        <end position="499"/>
    </location>
</feature>
<name>E1QH31_DESB2</name>
<evidence type="ECO:0000256" key="1">
    <source>
        <dbReference type="ARBA" id="ARBA00001974"/>
    </source>
</evidence>
<evidence type="ECO:0000256" key="4">
    <source>
        <dbReference type="ARBA" id="ARBA00022798"/>
    </source>
</evidence>
<dbReference type="InterPro" id="IPR006076">
    <property type="entry name" value="FAD-dep_OxRdtase"/>
</dbReference>
<dbReference type="InterPro" id="IPR036188">
    <property type="entry name" value="FAD/NAD-bd_sf"/>
</dbReference>
<dbReference type="EMBL" id="CP002085">
    <property type="protein sequence ID" value="ADK84874.1"/>
    <property type="molecule type" value="Genomic_DNA"/>
</dbReference>
<dbReference type="GO" id="GO:0006071">
    <property type="term" value="P:glycerol metabolic process"/>
    <property type="evidence" value="ECO:0007669"/>
    <property type="project" value="UniProtKB-KW"/>
</dbReference>
<evidence type="ECO:0000259" key="7">
    <source>
        <dbReference type="Pfam" id="PF01266"/>
    </source>
</evidence>
<feature type="domain" description="FAD dependent oxidoreductase" evidence="7">
    <location>
        <begin position="15"/>
        <end position="367"/>
    </location>
</feature>
<accession>E1QH31</accession>
<dbReference type="SUPFAM" id="SSF51905">
    <property type="entry name" value="FAD/NAD(P)-binding domain"/>
    <property type="match status" value="1"/>
</dbReference>
<dbReference type="InterPro" id="IPR031656">
    <property type="entry name" value="DAO_C"/>
</dbReference>
<keyword evidence="10" id="KW-1185">Reference proteome</keyword>
<dbReference type="Proteomes" id="UP000009047">
    <property type="component" value="Chromosome"/>
</dbReference>
<dbReference type="AlphaFoldDB" id="E1QH31"/>
<keyword evidence="5" id="KW-0274">FAD</keyword>
<dbReference type="PANTHER" id="PTHR11985">
    <property type="entry name" value="GLYCEROL-3-PHOSPHATE DEHYDROGENASE"/>
    <property type="match status" value="1"/>
</dbReference>
<sequence length="522" mass="57143">MERQAALESLGRPWDVIVIGGGINGAGVFRLAAASGLRTLLLEQRDFSWGASSRTGKLVHGGLRYLLQGQPRTTWRSVHERERLLRGYGGLVEGLGFLFPLSKRLRLAKPLVHLALTGYELMAGRWSYKFHRPAAFAMLAPRCDQGRLCGGFAFQDATADDARLVYRLLQEGRAMGGVAVNYCSARAFDRAHDGQARGLEAVDELTGRSYLARGRVILNASGAWTDDVRAHLGQRPRLRRLRGSHLILPRWRLPLGQAVGLQHPADGRAMYVMPWEGATLVGTTDIDHEQDMTAEPRIQPEEGAYLLEALAYWFPSRGMGPGDVLSTYAGVRPVIDSGKKDPSKESRDHAVWSEHGVVTMTGGKLTTFGLVARQGLAAAAKWLRLSRRVEGPGLVAPRPTAADEDALAALPSRQARRLLGRYGELAPLVAALGDGQVVAGTDVLLAELRWAAANENVARLEDLMLRRTRLGLLSSDGGESVLDQIGAAIQAAAGWDEARWRKERQDYRRAWREAYSPGLLTC</sequence>
<reference evidence="9 10" key="1">
    <citation type="journal article" date="2010" name="Stand. Genomic Sci.">
        <title>Complete genome sequence of Desulfarculus baarsii type strain (2st14).</title>
        <authorList>
            <person name="Sun H."/>
            <person name="Spring S."/>
            <person name="Lapidus A."/>
            <person name="Davenport K."/>
            <person name="Del Rio T.G."/>
            <person name="Tice H."/>
            <person name="Nolan M."/>
            <person name="Copeland A."/>
            <person name="Cheng J.F."/>
            <person name="Lucas S."/>
            <person name="Tapia R."/>
            <person name="Goodwin L."/>
            <person name="Pitluck S."/>
            <person name="Ivanova N."/>
            <person name="Pagani I."/>
            <person name="Mavromatis K."/>
            <person name="Ovchinnikova G."/>
            <person name="Pati A."/>
            <person name="Chen A."/>
            <person name="Palaniappan K."/>
            <person name="Hauser L."/>
            <person name="Chang Y.J."/>
            <person name="Jeffries C.D."/>
            <person name="Detter J.C."/>
            <person name="Han C."/>
            <person name="Rohde M."/>
            <person name="Brambilla E."/>
            <person name="Goker M."/>
            <person name="Woyke T."/>
            <person name="Bristow J."/>
            <person name="Eisen J.A."/>
            <person name="Markowitz V."/>
            <person name="Hugenholtz P."/>
            <person name="Kyrpides N.C."/>
            <person name="Klenk H.P."/>
            <person name="Land M."/>
        </authorList>
    </citation>
    <scope>NUCLEOTIDE SEQUENCE [LARGE SCALE GENOMIC DNA]</scope>
    <source>
        <strain evidence="10">ATCC 33931 / DSM 2075 / LMG 7858 / VKM B-1802 / 2st14</strain>
    </source>
</reference>
<keyword evidence="3" id="KW-0285">Flavoprotein</keyword>
<dbReference type="Pfam" id="PF16901">
    <property type="entry name" value="DAO_C"/>
    <property type="match status" value="1"/>
</dbReference>
<dbReference type="PANTHER" id="PTHR11985:SF35">
    <property type="entry name" value="ANAEROBIC GLYCEROL-3-PHOSPHATE DEHYDROGENASE SUBUNIT A"/>
    <property type="match status" value="1"/>
</dbReference>
<dbReference type="Gene3D" id="1.10.8.870">
    <property type="entry name" value="Alpha-glycerophosphate oxidase, cap domain"/>
    <property type="match status" value="1"/>
</dbReference>
<gene>
    <name evidence="9" type="ordered locus">Deba_1506</name>
</gene>
<dbReference type="InterPro" id="IPR000447">
    <property type="entry name" value="G3P_DH_FAD-dep"/>
</dbReference>
<dbReference type="InterPro" id="IPR038299">
    <property type="entry name" value="DAO_C_sf"/>
</dbReference>
<dbReference type="HOGENOM" id="CLU_015740_5_1_7"/>
<evidence type="ECO:0000256" key="6">
    <source>
        <dbReference type="ARBA" id="ARBA00023002"/>
    </source>
</evidence>
<evidence type="ECO:0000313" key="9">
    <source>
        <dbReference type="EMBL" id="ADK84874.1"/>
    </source>
</evidence>
<dbReference type="RefSeq" id="WP_013258327.1">
    <property type="nucleotide sequence ID" value="NC_014365.1"/>
</dbReference>
<dbReference type="PRINTS" id="PR01001">
    <property type="entry name" value="FADG3PDH"/>
</dbReference>
<evidence type="ECO:0000256" key="5">
    <source>
        <dbReference type="ARBA" id="ARBA00022827"/>
    </source>
</evidence>
<organism evidence="9 10">
    <name type="scientific">Desulfarculus baarsii (strain ATCC 33931 / DSM 2075 / LMG 7858 / VKM B-1802 / 2st14)</name>
    <dbReference type="NCBI Taxonomy" id="644282"/>
    <lineage>
        <taxon>Bacteria</taxon>
        <taxon>Pseudomonadati</taxon>
        <taxon>Thermodesulfobacteriota</taxon>
        <taxon>Desulfarculia</taxon>
        <taxon>Desulfarculales</taxon>
        <taxon>Desulfarculaceae</taxon>
        <taxon>Desulfarculus</taxon>
    </lineage>
</organism>